<dbReference type="GO" id="GO:0016491">
    <property type="term" value="F:oxidoreductase activity"/>
    <property type="evidence" value="ECO:0007669"/>
    <property type="project" value="InterPro"/>
</dbReference>
<dbReference type="KEGG" id="paun:MJA45_14225"/>
<feature type="domain" description="NADP-dependent oxidoreductase" evidence="1">
    <location>
        <begin position="22"/>
        <end position="290"/>
    </location>
</feature>
<dbReference type="InterPro" id="IPR036812">
    <property type="entry name" value="NAD(P)_OxRdtase_dom_sf"/>
</dbReference>
<evidence type="ECO:0000313" key="2">
    <source>
        <dbReference type="EMBL" id="WNQ08814.1"/>
    </source>
</evidence>
<dbReference type="Pfam" id="PF00248">
    <property type="entry name" value="Aldo_ket_red"/>
    <property type="match status" value="1"/>
</dbReference>
<reference evidence="2 3" key="1">
    <citation type="submission" date="2022-02" db="EMBL/GenBank/DDBJ databases">
        <title>Paenibacillus sp. MBLB1776 Whole Genome Shotgun Sequencing.</title>
        <authorList>
            <person name="Hwang C.Y."/>
            <person name="Cho E.-S."/>
            <person name="Seo M.-J."/>
        </authorList>
    </citation>
    <scope>NUCLEOTIDE SEQUENCE [LARGE SCALE GENOMIC DNA]</scope>
    <source>
        <strain evidence="2 3">MBLB1776</strain>
    </source>
</reference>
<organism evidence="2 3">
    <name type="scientific">Paenibacillus aurantius</name>
    <dbReference type="NCBI Taxonomy" id="2918900"/>
    <lineage>
        <taxon>Bacteria</taxon>
        <taxon>Bacillati</taxon>
        <taxon>Bacillota</taxon>
        <taxon>Bacilli</taxon>
        <taxon>Bacillales</taxon>
        <taxon>Paenibacillaceae</taxon>
        <taxon>Paenibacillus</taxon>
    </lineage>
</organism>
<dbReference type="InterPro" id="IPR023210">
    <property type="entry name" value="NADP_OxRdtase_dom"/>
</dbReference>
<dbReference type="InterPro" id="IPR020471">
    <property type="entry name" value="AKR"/>
</dbReference>
<gene>
    <name evidence="2" type="ORF">MJA45_14225</name>
</gene>
<dbReference type="RefSeq" id="WP_315602581.1">
    <property type="nucleotide sequence ID" value="NZ_CP130318.1"/>
</dbReference>
<name>A0AA96L829_9BACL</name>
<evidence type="ECO:0000313" key="3">
    <source>
        <dbReference type="Proteomes" id="UP001305702"/>
    </source>
</evidence>
<accession>A0AA96L829</accession>
<dbReference type="Proteomes" id="UP001305702">
    <property type="component" value="Chromosome"/>
</dbReference>
<dbReference type="PANTHER" id="PTHR42686:SF1">
    <property type="entry name" value="GH17980P-RELATED"/>
    <property type="match status" value="1"/>
</dbReference>
<dbReference type="AlphaFoldDB" id="A0AA96L829"/>
<keyword evidence="3" id="KW-1185">Reference proteome</keyword>
<sequence length="311" mass="33896">MYHSPHPLDKRKLGRSDIEVSRLSLGGAGLGGIFGQVPEAEGIAAVQKALELGLHWLDTSPFYKESERRMGMALRGVPREQYVLSSKAGTHPDWFQQYSAESFYRSVDNSLRLLGTDYLDLCLIHDPLPRHMDEVLGPGGGLEALRDLKQQGIIRAIGIGVRQHASLQRAIDTGEMDVALTFSDYTLMRQTALKLQSHAQNHGTALVNGAPLAMGLLSGQAPEKIGTSAWKPPQEEVSAVKEIAAWCGQRGITVLSLALQFSLRQEAFAATLIGASTPAEVEQSFAAVCEPIPVPIWEELPELLARLRLSN</sequence>
<dbReference type="Gene3D" id="3.20.20.100">
    <property type="entry name" value="NADP-dependent oxidoreductase domain"/>
    <property type="match status" value="1"/>
</dbReference>
<dbReference type="SUPFAM" id="SSF51430">
    <property type="entry name" value="NAD(P)-linked oxidoreductase"/>
    <property type="match status" value="1"/>
</dbReference>
<protein>
    <submittedName>
        <fullName evidence="2">Aldo/keto reductase</fullName>
    </submittedName>
</protein>
<dbReference type="GO" id="GO:0005829">
    <property type="term" value="C:cytosol"/>
    <property type="evidence" value="ECO:0007669"/>
    <property type="project" value="TreeGrafter"/>
</dbReference>
<evidence type="ECO:0000259" key="1">
    <source>
        <dbReference type="Pfam" id="PF00248"/>
    </source>
</evidence>
<dbReference type="EMBL" id="CP130318">
    <property type="protein sequence ID" value="WNQ08814.1"/>
    <property type="molecule type" value="Genomic_DNA"/>
</dbReference>
<dbReference type="PRINTS" id="PR00069">
    <property type="entry name" value="ALDKETRDTASE"/>
</dbReference>
<proteinExistence type="predicted"/>
<dbReference type="CDD" id="cd19090">
    <property type="entry name" value="AKR_AKR15A-like"/>
    <property type="match status" value="1"/>
</dbReference>
<dbReference type="PANTHER" id="PTHR42686">
    <property type="entry name" value="GH17980P-RELATED"/>
    <property type="match status" value="1"/>
</dbReference>